<evidence type="ECO:0000313" key="9">
    <source>
        <dbReference type="Proteomes" id="UP000476934"/>
    </source>
</evidence>
<dbReference type="Gene3D" id="3.40.50.1980">
    <property type="entry name" value="Nitrogenase molybdenum iron protein domain"/>
    <property type="match status" value="2"/>
</dbReference>
<dbReference type="EMBL" id="JAAIWK010000002">
    <property type="protein sequence ID" value="NEY18767.1"/>
    <property type="molecule type" value="Genomic_DNA"/>
</dbReference>
<dbReference type="GO" id="GO:0030288">
    <property type="term" value="C:outer membrane-bounded periplasmic space"/>
    <property type="evidence" value="ECO:0007669"/>
    <property type="project" value="TreeGrafter"/>
</dbReference>
<keyword evidence="4 6" id="KW-0732">Signal</keyword>
<feature type="compositionally biased region" description="Low complexity" evidence="5">
    <location>
        <begin position="32"/>
        <end position="41"/>
    </location>
</feature>
<dbReference type="PANTHER" id="PTHR30532">
    <property type="entry name" value="IRON III DICITRATE-BINDING PERIPLASMIC PROTEIN"/>
    <property type="match status" value="1"/>
</dbReference>
<reference evidence="8 9" key="1">
    <citation type="submission" date="2020-03" db="EMBL/GenBank/DDBJ databases">
        <title>Bacillus aquiflavi sp. nov., isolated from yellow water of strong flavor Chinese baijiu in Yibin region of China.</title>
        <authorList>
            <person name="Xie J."/>
        </authorList>
    </citation>
    <scope>NUCLEOTIDE SEQUENCE [LARGE SCALE GENOMIC DNA]</scope>
    <source>
        <strain evidence="8 9">Gsoil 114</strain>
    </source>
</reference>
<evidence type="ECO:0000256" key="5">
    <source>
        <dbReference type="SAM" id="MobiDB-lite"/>
    </source>
</evidence>
<comment type="similarity">
    <text evidence="2">Belongs to the bacterial solute-binding protein 8 family.</text>
</comment>
<gene>
    <name evidence="8" type="ORF">G4D61_02145</name>
</gene>
<dbReference type="SUPFAM" id="SSF53807">
    <property type="entry name" value="Helical backbone' metal receptor"/>
    <property type="match status" value="1"/>
</dbReference>
<dbReference type="Pfam" id="PF01497">
    <property type="entry name" value="Peripla_BP_2"/>
    <property type="match status" value="1"/>
</dbReference>
<feature type="signal peptide" evidence="6">
    <location>
        <begin position="1"/>
        <end position="25"/>
    </location>
</feature>
<comment type="caution">
    <text evidence="8">The sequence shown here is derived from an EMBL/GenBank/DDBJ whole genome shotgun (WGS) entry which is preliminary data.</text>
</comment>
<evidence type="ECO:0000256" key="2">
    <source>
        <dbReference type="ARBA" id="ARBA00008814"/>
    </source>
</evidence>
<feature type="chain" id="PRO_5038939879" evidence="6">
    <location>
        <begin position="26"/>
        <end position="323"/>
    </location>
</feature>
<comment type="subcellular location">
    <subcellularLocation>
        <location evidence="1">Cell membrane</location>
        <topology evidence="1">Lipid-anchor</topology>
    </subcellularLocation>
</comment>
<dbReference type="GO" id="GO:1901678">
    <property type="term" value="P:iron coordination entity transport"/>
    <property type="evidence" value="ECO:0007669"/>
    <property type="project" value="UniProtKB-ARBA"/>
</dbReference>
<dbReference type="PROSITE" id="PS50983">
    <property type="entry name" value="FE_B12_PBP"/>
    <property type="match status" value="1"/>
</dbReference>
<feature type="region of interest" description="Disordered" evidence="5">
    <location>
        <begin position="32"/>
        <end position="54"/>
    </location>
</feature>
<keyword evidence="9" id="KW-1185">Reference proteome</keyword>
<evidence type="ECO:0000256" key="6">
    <source>
        <dbReference type="SAM" id="SignalP"/>
    </source>
</evidence>
<dbReference type="RefSeq" id="WP_025731003.1">
    <property type="nucleotide sequence ID" value="NZ_JAAIWK010000002.1"/>
</dbReference>
<organism evidence="8 9">
    <name type="scientific">Heyndrickxia ginsengihumi</name>
    <dbReference type="NCBI Taxonomy" id="363870"/>
    <lineage>
        <taxon>Bacteria</taxon>
        <taxon>Bacillati</taxon>
        <taxon>Bacillota</taxon>
        <taxon>Bacilli</taxon>
        <taxon>Bacillales</taxon>
        <taxon>Bacillaceae</taxon>
        <taxon>Heyndrickxia</taxon>
    </lineage>
</organism>
<dbReference type="AlphaFoldDB" id="A0A6M0P2T5"/>
<evidence type="ECO:0000313" key="8">
    <source>
        <dbReference type="EMBL" id="NEY18767.1"/>
    </source>
</evidence>
<proteinExistence type="inferred from homology"/>
<evidence type="ECO:0000256" key="3">
    <source>
        <dbReference type="ARBA" id="ARBA00022448"/>
    </source>
</evidence>
<sequence>MISRKKTVKVMQLCGVALLSVGLVACGNNGHSSNDNGSKSSVQEQSKTRQVTDAMGHKLEVPTHPKRVLASYLEDYLVALDVKPVAQWSVSNGIQDYLQYKLKGVPTISYDLPFESVEKFKPDLIIMDSADMVSGGKYDKYNKIAPTYVVGKEKNNDWRKELLAVGKVVNKEDKAKQVLADYDKKAKAAKAKLAKDGKSPSVAAVWLVGGKFFIVSKNLSSGDVLYNDLGLKVPKVVEEISAKATSNWNPISLEKLTELDADYIFLINSDKKDSSMLQQPLWKNIPAVKHHHVTELPASSSWLYTGTIANKQIIDDVLKAIDK</sequence>
<evidence type="ECO:0000259" key="7">
    <source>
        <dbReference type="PROSITE" id="PS50983"/>
    </source>
</evidence>
<dbReference type="GO" id="GO:0005886">
    <property type="term" value="C:plasma membrane"/>
    <property type="evidence" value="ECO:0007669"/>
    <property type="project" value="UniProtKB-SubCell"/>
</dbReference>
<feature type="compositionally biased region" description="Polar residues" evidence="5">
    <location>
        <begin position="42"/>
        <end position="51"/>
    </location>
</feature>
<protein>
    <submittedName>
        <fullName evidence="8">ABC transporter substrate-binding protein</fullName>
    </submittedName>
</protein>
<name>A0A6M0P2T5_9BACI</name>
<dbReference type="InterPro" id="IPR002491">
    <property type="entry name" value="ABC_transptr_periplasmic_BD"/>
</dbReference>
<feature type="domain" description="Fe/B12 periplasmic-binding" evidence="7">
    <location>
        <begin position="65"/>
        <end position="323"/>
    </location>
</feature>
<accession>A0A6M0P2T5</accession>
<keyword evidence="3" id="KW-0813">Transport</keyword>
<evidence type="ECO:0000256" key="4">
    <source>
        <dbReference type="ARBA" id="ARBA00022729"/>
    </source>
</evidence>
<dbReference type="InterPro" id="IPR051313">
    <property type="entry name" value="Bact_iron-sidero_bind"/>
</dbReference>
<evidence type="ECO:0000256" key="1">
    <source>
        <dbReference type="ARBA" id="ARBA00004193"/>
    </source>
</evidence>
<dbReference type="Proteomes" id="UP000476934">
    <property type="component" value="Unassembled WGS sequence"/>
</dbReference>
<dbReference type="PROSITE" id="PS51257">
    <property type="entry name" value="PROKAR_LIPOPROTEIN"/>
    <property type="match status" value="1"/>
</dbReference>
<dbReference type="PANTHER" id="PTHR30532:SF29">
    <property type="entry name" value="FE(3+) DICITRATE-BINDING PERIPLASMIC PROTEIN"/>
    <property type="match status" value="1"/>
</dbReference>